<proteinExistence type="predicted"/>
<dbReference type="AlphaFoldDB" id="A0A5N1IFJ3"/>
<accession>A0A5N1IFJ3</accession>
<sequence length="104" mass="12189">MEAYALKDAYLSKLAAQVAFFNQVMKSTKGSGNNTRLVYDRFDKLYDYEKAVTKIRSQFEPDFKTNEEKQEFNFAEKLREFEALKKAGKIKAWSDRTEAEKKIL</sequence>
<protein>
    <submittedName>
        <fullName evidence="1">Uncharacterized protein</fullName>
    </submittedName>
</protein>
<organism evidence="1 2">
    <name type="scientific">Lactobacillus jensenii</name>
    <dbReference type="NCBI Taxonomy" id="109790"/>
    <lineage>
        <taxon>Bacteria</taxon>
        <taxon>Bacillati</taxon>
        <taxon>Bacillota</taxon>
        <taxon>Bacilli</taxon>
        <taxon>Lactobacillales</taxon>
        <taxon>Lactobacillaceae</taxon>
        <taxon>Lactobacillus</taxon>
    </lineage>
</organism>
<name>A0A5N1IFJ3_LACJE</name>
<dbReference type="RefSeq" id="WP_031281715.1">
    <property type="nucleotide sequence ID" value="NZ_CATOVC010000001.1"/>
</dbReference>
<dbReference type="Proteomes" id="UP000327236">
    <property type="component" value="Unassembled WGS sequence"/>
</dbReference>
<gene>
    <name evidence="1" type="ORF">F6H94_00225</name>
</gene>
<comment type="caution">
    <text evidence="1">The sequence shown here is derived from an EMBL/GenBank/DDBJ whole genome shotgun (WGS) entry which is preliminary data.</text>
</comment>
<evidence type="ECO:0000313" key="1">
    <source>
        <dbReference type="EMBL" id="KAA9324425.1"/>
    </source>
</evidence>
<evidence type="ECO:0000313" key="2">
    <source>
        <dbReference type="Proteomes" id="UP000327236"/>
    </source>
</evidence>
<reference evidence="1 2" key="1">
    <citation type="submission" date="2019-09" db="EMBL/GenBank/DDBJ databases">
        <title>Draft genome sequence assemblies of isolates from the urinary tract.</title>
        <authorList>
            <person name="Mores C.R."/>
            <person name="Putonti C."/>
            <person name="Wolfe A.J."/>
        </authorList>
    </citation>
    <scope>NUCLEOTIDE SEQUENCE [LARGE SCALE GENOMIC DNA]</scope>
    <source>
        <strain evidence="1 2">UMB246</strain>
    </source>
</reference>
<dbReference type="EMBL" id="VYWW01000001">
    <property type="protein sequence ID" value="KAA9324425.1"/>
    <property type="molecule type" value="Genomic_DNA"/>
</dbReference>